<evidence type="ECO:0000313" key="3">
    <source>
        <dbReference type="Proteomes" id="UP001209570"/>
    </source>
</evidence>
<feature type="compositionally biased region" description="Pro residues" evidence="1">
    <location>
        <begin position="23"/>
        <end position="37"/>
    </location>
</feature>
<proteinExistence type="predicted"/>
<feature type="region of interest" description="Disordered" evidence="1">
    <location>
        <begin position="1"/>
        <end position="61"/>
    </location>
</feature>
<dbReference type="AlphaFoldDB" id="A0AAD5LW97"/>
<feature type="compositionally biased region" description="Polar residues" evidence="1">
    <location>
        <begin position="94"/>
        <end position="103"/>
    </location>
</feature>
<feature type="region of interest" description="Disordered" evidence="1">
    <location>
        <begin position="82"/>
        <end position="108"/>
    </location>
</feature>
<dbReference type="Proteomes" id="UP001209570">
    <property type="component" value="Unassembled WGS sequence"/>
</dbReference>
<organism evidence="2 3">
    <name type="scientific">Pythium insidiosum</name>
    <name type="common">Pythiosis disease agent</name>
    <dbReference type="NCBI Taxonomy" id="114742"/>
    <lineage>
        <taxon>Eukaryota</taxon>
        <taxon>Sar</taxon>
        <taxon>Stramenopiles</taxon>
        <taxon>Oomycota</taxon>
        <taxon>Peronosporomycetes</taxon>
        <taxon>Pythiales</taxon>
        <taxon>Pythiaceae</taxon>
        <taxon>Pythium</taxon>
    </lineage>
</organism>
<name>A0AAD5LW97_PYTIN</name>
<evidence type="ECO:0000313" key="2">
    <source>
        <dbReference type="EMBL" id="KAJ0394410.1"/>
    </source>
</evidence>
<sequence>MMMASSTVDMDTAPDDDGAMPSLPSPSPFPSPAPSTPSPALRSQGMRPPVTPNSARAAAREERLLRRGRVIAAEFSQRRQKRYEFKVLPGSGHRTPSNSSPVESSPARYSPDQVAEAVMSFADFLHFLEEKQREHPLMPVIIERFAELGAVIESQKRHIDHWKVSH</sequence>
<gene>
    <name evidence="2" type="ORF">P43SY_010278</name>
</gene>
<dbReference type="EMBL" id="JAKCXM010000412">
    <property type="protein sequence ID" value="KAJ0394410.1"/>
    <property type="molecule type" value="Genomic_DNA"/>
</dbReference>
<accession>A0AAD5LW97</accession>
<protein>
    <submittedName>
        <fullName evidence="2">Uncharacterized protein</fullName>
    </submittedName>
</protein>
<keyword evidence="3" id="KW-1185">Reference proteome</keyword>
<comment type="caution">
    <text evidence="2">The sequence shown here is derived from an EMBL/GenBank/DDBJ whole genome shotgun (WGS) entry which is preliminary data.</text>
</comment>
<reference evidence="2" key="1">
    <citation type="submission" date="2021-12" db="EMBL/GenBank/DDBJ databases">
        <title>Prjna785345.</title>
        <authorList>
            <person name="Rujirawat T."/>
            <person name="Krajaejun T."/>
        </authorList>
    </citation>
    <scope>NUCLEOTIDE SEQUENCE</scope>
    <source>
        <strain evidence="2">Pi057C3</strain>
    </source>
</reference>
<evidence type="ECO:0000256" key="1">
    <source>
        <dbReference type="SAM" id="MobiDB-lite"/>
    </source>
</evidence>